<feature type="domain" description="SLH" evidence="4">
    <location>
        <begin position="989"/>
        <end position="1049"/>
    </location>
</feature>
<dbReference type="PANTHER" id="PTHR14340:SF9">
    <property type="entry name" value="FIBRONECTIN TYPE-III DOMAIN-CONTAINING PROTEIN"/>
    <property type="match status" value="1"/>
</dbReference>
<feature type="domain" description="Fibronectin type-III" evidence="3">
    <location>
        <begin position="522"/>
        <end position="609"/>
    </location>
</feature>
<name>A0ABW0KFV2_9BACL</name>
<reference evidence="6" key="1">
    <citation type="journal article" date="2019" name="Int. J. Syst. Evol. Microbiol.">
        <title>The Global Catalogue of Microorganisms (GCM) 10K type strain sequencing project: providing services to taxonomists for standard genome sequencing and annotation.</title>
        <authorList>
            <consortium name="The Broad Institute Genomics Platform"/>
            <consortium name="The Broad Institute Genome Sequencing Center for Infectious Disease"/>
            <person name="Wu L."/>
            <person name="Ma J."/>
        </authorList>
    </citation>
    <scope>NUCLEOTIDE SEQUENCE [LARGE SCALE GENOMIC DNA]</scope>
    <source>
        <strain evidence="6">KACC 11904</strain>
    </source>
</reference>
<keyword evidence="1" id="KW-0393">Immunoglobulin domain</keyword>
<feature type="domain" description="SLH" evidence="4">
    <location>
        <begin position="863"/>
        <end position="924"/>
    </location>
</feature>
<dbReference type="InterPro" id="IPR025883">
    <property type="entry name" value="Cadherin-like_domain"/>
</dbReference>
<dbReference type="Pfam" id="PF00395">
    <property type="entry name" value="SLH"/>
    <property type="match status" value="3"/>
</dbReference>
<dbReference type="InterPro" id="IPR001119">
    <property type="entry name" value="SLH_dom"/>
</dbReference>
<evidence type="ECO:0000259" key="3">
    <source>
        <dbReference type="PROSITE" id="PS50853"/>
    </source>
</evidence>
<evidence type="ECO:0000313" key="6">
    <source>
        <dbReference type="Proteomes" id="UP001596044"/>
    </source>
</evidence>
<comment type="caution">
    <text evidence="5">The sequence shown here is derived from an EMBL/GenBank/DDBJ whole genome shotgun (WGS) entry which is preliminary data.</text>
</comment>
<sequence>MFQKMSVMKKVGLLTSMLFGSIALGVWGGSHAYAIVADQIIYTTNATGQPASGDSLMRANVDGNGSIVISDNDSIFYPGSVALDPANHRAFVGDLYNNHGGIYAVDLITGVVTKIYDSPYQVTDLAADTVNQKLYFTTNATGQPAVGDTLSRINFDGSGMTAILNNDSIQYPKGIALDLPNNRAFVGDLYNGHGGIYAVELSTGAPTLLYSSAYQVTSLYADRVNQKLYFTTNATGQPAAGDTLSRVNFDGTRMTVILNNNTIQYPQGIALDLAGNRAYVGDLYNGHSGIYAVDLTTRTPALIVPSASQVTSIALADNNPPAVTNETISTSGISQTGLILNWNKAIDNISPQKGLQYRVYQSSSSNLNTVEDMEAFGTAMGSYTSDIATVNVTGLTPGTSYYYNVMVKDEYGNKSAYKMTMAITSSVTAPTAPVIEVATAGNSQATVSFIPPVSDGGSAITSYTVTSNPGGLTATDAGSPITVTGLTNGTAYTFTVTATNAVGTSVPSASSNSVTPKTVPSAPTIGSVAASDGQVTVSFIPPASNGGSSITSYTVTSNPGGLTATDAGSPITVTGLTNGTAYTFTVTATNAAGNSVSSASSASVKPLSSNAKLSSLSISDVLLNPAFTPVATNYTATVSNRVYSTSVTASVYDPTATIQVNGVALTSGTTSDAIGLNVGSNMITVLVTAQDLSTKAYTIKVDRAANNNAELRNLSLSNADLSPSFAAGTTSYTVFVNHAVSSTSVTADVYDANAIVKVNGIELSSGSSSQAINLYSGTNTIRVQVTAQNGTTQTYTVLVTRNGRESSDSSSQTPSSPASLTTPPATTEPDAPKPDTHIFKDNVDEVQLVSFLKDKLAQAKSNPAIIHLSDIANHWSKDTINLFVKLGFVAGYEDGSFHPDANMTRAEFAALISKAFNFSAQSTSTAFVFSDVDNRFWANEAIIALVSHGIINGYEDGTFKPDKTITRAEIIAIICRLVNVSAVNHENRGTFKDIEGTWNASQIQAAFEAGLVQGRDASTFAPEASTTKAESLTLIVRVLELNPEIKILLDELKM</sequence>
<dbReference type="EMBL" id="JBHSMJ010000050">
    <property type="protein sequence ID" value="MFC5452338.1"/>
    <property type="molecule type" value="Genomic_DNA"/>
</dbReference>
<dbReference type="Gene3D" id="2.120.10.30">
    <property type="entry name" value="TolB, C-terminal domain"/>
    <property type="match status" value="1"/>
</dbReference>
<proteinExistence type="predicted"/>
<dbReference type="Pfam" id="PF00041">
    <property type="entry name" value="fn3"/>
    <property type="match status" value="2"/>
</dbReference>
<dbReference type="PROSITE" id="PS50853">
    <property type="entry name" value="FN3"/>
    <property type="match status" value="3"/>
</dbReference>
<dbReference type="InterPro" id="IPR013783">
    <property type="entry name" value="Ig-like_fold"/>
</dbReference>
<gene>
    <name evidence="5" type="ORF">ACFPOG_29440</name>
</gene>
<feature type="domain" description="SLH" evidence="4">
    <location>
        <begin position="925"/>
        <end position="988"/>
    </location>
</feature>
<protein>
    <submittedName>
        <fullName evidence="5">S-layer homology domain-containing protein</fullName>
    </submittedName>
</protein>
<dbReference type="PROSITE" id="PS51272">
    <property type="entry name" value="SLH"/>
    <property type="match status" value="3"/>
</dbReference>
<feature type="domain" description="Fibronectin type-III" evidence="3">
    <location>
        <begin position="322"/>
        <end position="428"/>
    </location>
</feature>
<organism evidence="5 6">
    <name type="scientific">Paenibacillus aestuarii</name>
    <dbReference type="NCBI Taxonomy" id="516965"/>
    <lineage>
        <taxon>Bacteria</taxon>
        <taxon>Bacillati</taxon>
        <taxon>Bacillota</taxon>
        <taxon>Bacilli</taxon>
        <taxon>Bacillales</taxon>
        <taxon>Paenibacillaceae</taxon>
        <taxon>Paenibacillus</taxon>
    </lineage>
</organism>
<evidence type="ECO:0000256" key="1">
    <source>
        <dbReference type="ARBA" id="ARBA00023319"/>
    </source>
</evidence>
<feature type="domain" description="Fibronectin type-III" evidence="3">
    <location>
        <begin position="429"/>
        <end position="521"/>
    </location>
</feature>
<dbReference type="Pfam" id="PF12733">
    <property type="entry name" value="Cadherin-like"/>
    <property type="match status" value="2"/>
</dbReference>
<evidence type="ECO:0000313" key="5">
    <source>
        <dbReference type="EMBL" id="MFC5452338.1"/>
    </source>
</evidence>
<dbReference type="InterPro" id="IPR011042">
    <property type="entry name" value="6-blade_b-propeller_TolB-like"/>
</dbReference>
<dbReference type="CDD" id="cd00063">
    <property type="entry name" value="FN3"/>
    <property type="match status" value="3"/>
</dbReference>
<dbReference type="InterPro" id="IPR003961">
    <property type="entry name" value="FN3_dom"/>
</dbReference>
<dbReference type="PANTHER" id="PTHR14340">
    <property type="entry name" value="MICROFIBRIL-ASSOCIATED GLYCOPROTEIN 3"/>
    <property type="match status" value="1"/>
</dbReference>
<feature type="compositionally biased region" description="Low complexity" evidence="2">
    <location>
        <begin position="808"/>
        <end position="829"/>
    </location>
</feature>
<dbReference type="RefSeq" id="WP_270881638.1">
    <property type="nucleotide sequence ID" value="NZ_JAQFVF010000060.1"/>
</dbReference>
<evidence type="ECO:0000256" key="2">
    <source>
        <dbReference type="SAM" id="MobiDB-lite"/>
    </source>
</evidence>
<keyword evidence="6" id="KW-1185">Reference proteome</keyword>
<accession>A0ABW0KFV2</accession>
<dbReference type="Proteomes" id="UP001596044">
    <property type="component" value="Unassembled WGS sequence"/>
</dbReference>
<dbReference type="SUPFAM" id="SSF49265">
    <property type="entry name" value="Fibronectin type III"/>
    <property type="match status" value="2"/>
</dbReference>
<dbReference type="Gene3D" id="2.60.40.10">
    <property type="entry name" value="Immunoglobulins"/>
    <property type="match status" value="3"/>
</dbReference>
<evidence type="ECO:0000259" key="4">
    <source>
        <dbReference type="PROSITE" id="PS51272"/>
    </source>
</evidence>
<dbReference type="InterPro" id="IPR036116">
    <property type="entry name" value="FN3_sf"/>
</dbReference>
<dbReference type="SUPFAM" id="SSF63825">
    <property type="entry name" value="YWTD domain"/>
    <property type="match status" value="1"/>
</dbReference>
<dbReference type="SMART" id="SM00060">
    <property type="entry name" value="FN3"/>
    <property type="match status" value="3"/>
</dbReference>
<feature type="region of interest" description="Disordered" evidence="2">
    <location>
        <begin position="802"/>
        <end position="838"/>
    </location>
</feature>